<dbReference type="InterPro" id="IPR005219">
    <property type="entry name" value="PqiA-like_proteobact"/>
</dbReference>
<evidence type="ECO:0000256" key="1">
    <source>
        <dbReference type="ARBA" id="ARBA00004429"/>
    </source>
</evidence>
<sequence length="495" mass="53667">MQTNRTLFQDRSPPTTVTTPVRGPLERIRNASVTQHPPPEVRIRSRRRLRACHECDWIMALPPLRPGEEADCVRCGHDLVKRHAFPAQRSLALSLASLVALALALSFPFIGFSTRGVGNEIEVAQTATQMLEHHQPIVAMVVLMSIIVLPAIYLLTVVWLQISLMLPRRLPYSRTLARGLSHIAPWLMADVFIVGTMVALIKVAGLAEISLGPSFWAFIAYAILLLATTLSLDKDWLWFSLSGEPLAPEGTRTGETAASQGLTGCPTCGLINCLDSEGHGRCVRCSEKLHARRPRSLQTTWALLFTAAVLYIPANVYPIMYTTSLGSSDPQTIIGGVIYLVSHGSWPVALVIFVASVIVPIGKLLALVWLCLVAPRAPGMRSVVRARLYRLTELIGRWSMVDVFVVAILVALIRAGALMSIDPGPAALAFGGVVIITMLAAMSFEPRLLWDGSEDPCNPMDSPDDDGLHGDHSGLASDAAPSPHRTAPDEQGSTP</sequence>
<keyword evidence="7 9" id="KW-0472">Membrane</keyword>
<dbReference type="Proteomes" id="UP000241895">
    <property type="component" value="Unassembled WGS sequence"/>
</dbReference>
<evidence type="ECO:0000256" key="5">
    <source>
        <dbReference type="ARBA" id="ARBA00022692"/>
    </source>
</evidence>
<protein>
    <submittedName>
        <fullName evidence="10">Paraquat-inducible protein A</fullName>
    </submittedName>
</protein>
<accession>A0ABX5IU22</accession>
<feature type="transmembrane region" description="Helical" evidence="9">
    <location>
        <begin position="301"/>
        <end position="320"/>
    </location>
</feature>
<keyword evidence="4" id="KW-0997">Cell inner membrane</keyword>
<dbReference type="NCBIfam" id="TIGR00155">
    <property type="entry name" value="pqiA_fam"/>
    <property type="match status" value="1"/>
</dbReference>
<dbReference type="EMBL" id="PXNS01000018">
    <property type="protein sequence ID" value="PTL89019.1"/>
    <property type="molecule type" value="Genomic_DNA"/>
</dbReference>
<comment type="subcellular location">
    <subcellularLocation>
        <location evidence="1">Cell inner membrane</location>
        <topology evidence="1">Multi-pass membrane protein</topology>
    </subcellularLocation>
</comment>
<dbReference type="PANTHER" id="PTHR30462:SF3">
    <property type="entry name" value="INTERMEMBRANE TRANSPORT PROTEIN PQIA"/>
    <property type="match status" value="1"/>
</dbReference>
<feature type="region of interest" description="Disordered" evidence="8">
    <location>
        <begin position="453"/>
        <end position="495"/>
    </location>
</feature>
<feature type="transmembrane region" description="Helical" evidence="9">
    <location>
        <begin position="394"/>
        <end position="413"/>
    </location>
</feature>
<evidence type="ECO:0000256" key="9">
    <source>
        <dbReference type="SAM" id="Phobius"/>
    </source>
</evidence>
<proteinExistence type="inferred from homology"/>
<evidence type="ECO:0000256" key="8">
    <source>
        <dbReference type="SAM" id="MobiDB-lite"/>
    </source>
</evidence>
<comment type="similarity">
    <text evidence="2">Belongs to the PqiA family.</text>
</comment>
<evidence type="ECO:0000313" key="11">
    <source>
        <dbReference type="Proteomes" id="UP000241895"/>
    </source>
</evidence>
<feature type="transmembrane region" description="Helical" evidence="9">
    <location>
        <begin position="215"/>
        <end position="232"/>
    </location>
</feature>
<keyword evidence="3" id="KW-1003">Cell membrane</keyword>
<reference evidence="10 11" key="1">
    <citation type="submission" date="2018-03" db="EMBL/GenBank/DDBJ databases">
        <authorList>
            <person name="Zhou J."/>
            <person name="Li X."/>
            <person name="Xue M."/>
            <person name="Yin J."/>
        </authorList>
    </citation>
    <scope>NUCLEOTIDE SEQUENCE [LARGE SCALE GENOMIC DNA]</scope>
    <source>
        <strain evidence="10 11">SYSU ZJ2214</strain>
    </source>
</reference>
<keyword evidence="11" id="KW-1185">Reference proteome</keyword>
<dbReference type="InterPro" id="IPR007498">
    <property type="entry name" value="PqiA-like"/>
</dbReference>
<evidence type="ECO:0000256" key="2">
    <source>
        <dbReference type="ARBA" id="ARBA00007555"/>
    </source>
</evidence>
<name>A0ABX5IU22_9GAMM</name>
<dbReference type="Pfam" id="PF04403">
    <property type="entry name" value="PqiA"/>
    <property type="match status" value="2"/>
</dbReference>
<feature type="transmembrane region" description="Helical" evidence="9">
    <location>
        <begin position="348"/>
        <end position="373"/>
    </location>
</feature>
<keyword evidence="6 9" id="KW-1133">Transmembrane helix</keyword>
<dbReference type="InterPro" id="IPR051800">
    <property type="entry name" value="PqiA-PqiB_transport"/>
</dbReference>
<evidence type="ECO:0000313" key="10">
    <source>
        <dbReference type="EMBL" id="PTL89019.1"/>
    </source>
</evidence>
<feature type="transmembrane region" description="Helical" evidence="9">
    <location>
        <begin position="425"/>
        <end position="444"/>
    </location>
</feature>
<feature type="transmembrane region" description="Helical" evidence="9">
    <location>
        <begin position="91"/>
        <end position="110"/>
    </location>
</feature>
<keyword evidence="5 9" id="KW-0812">Transmembrane</keyword>
<dbReference type="PANTHER" id="PTHR30462">
    <property type="entry name" value="INTERMEMBRANE TRANSPORT PROTEIN PQIB-RELATED"/>
    <property type="match status" value="1"/>
</dbReference>
<evidence type="ECO:0000256" key="7">
    <source>
        <dbReference type="ARBA" id="ARBA00023136"/>
    </source>
</evidence>
<organism evidence="10 11">
    <name type="scientific">Halomonas litopenaei</name>
    <dbReference type="NCBI Taxonomy" id="2109328"/>
    <lineage>
        <taxon>Bacteria</taxon>
        <taxon>Pseudomonadati</taxon>
        <taxon>Pseudomonadota</taxon>
        <taxon>Gammaproteobacteria</taxon>
        <taxon>Oceanospirillales</taxon>
        <taxon>Halomonadaceae</taxon>
        <taxon>Halomonas</taxon>
    </lineage>
</organism>
<feature type="transmembrane region" description="Helical" evidence="9">
    <location>
        <begin position="183"/>
        <end position="203"/>
    </location>
</feature>
<feature type="transmembrane region" description="Helical" evidence="9">
    <location>
        <begin position="137"/>
        <end position="162"/>
    </location>
</feature>
<gene>
    <name evidence="10" type="ORF">C6W88_20045</name>
</gene>
<evidence type="ECO:0000256" key="6">
    <source>
        <dbReference type="ARBA" id="ARBA00022989"/>
    </source>
</evidence>
<evidence type="ECO:0000256" key="3">
    <source>
        <dbReference type="ARBA" id="ARBA00022475"/>
    </source>
</evidence>
<comment type="caution">
    <text evidence="10">The sequence shown here is derived from an EMBL/GenBank/DDBJ whole genome shotgun (WGS) entry which is preliminary data.</text>
</comment>
<evidence type="ECO:0000256" key="4">
    <source>
        <dbReference type="ARBA" id="ARBA00022519"/>
    </source>
</evidence>